<dbReference type="EMBL" id="MZGJ01000016">
    <property type="protein sequence ID" value="OQX50849.1"/>
    <property type="molecule type" value="Genomic_DNA"/>
</dbReference>
<organism evidence="1 2">
    <name type="scientific">candidate division CPR3 bacterium 4484_211</name>
    <dbReference type="NCBI Taxonomy" id="1968527"/>
    <lineage>
        <taxon>Bacteria</taxon>
        <taxon>Bacteria division CPR3</taxon>
    </lineage>
</organism>
<reference evidence="2" key="1">
    <citation type="submission" date="2017-03" db="EMBL/GenBank/DDBJ databases">
        <title>Novel pathways for hydrocarbon cycling and metabolic interdependencies in hydrothermal sediment communities.</title>
        <authorList>
            <person name="Dombrowski N."/>
            <person name="Seitz K."/>
            <person name="Teske A."/>
            <person name="Baker B."/>
        </authorList>
    </citation>
    <scope>NUCLEOTIDE SEQUENCE [LARGE SCALE GENOMIC DNA]</scope>
</reference>
<sequence>MTNLDLKDKIAKSPASYCASFRSADFLAEKLHHSGEEENSCRIFPNSSLCSELLLTRYVIFNFTFKNKKAPSQKIYIQNLWLGHNSSD</sequence>
<dbReference type="Proteomes" id="UP000192520">
    <property type="component" value="Unassembled WGS sequence"/>
</dbReference>
<accession>A0A1W9NXP9</accession>
<evidence type="ECO:0000313" key="1">
    <source>
        <dbReference type="EMBL" id="OQX50849.1"/>
    </source>
</evidence>
<comment type="caution">
    <text evidence="1">The sequence shown here is derived from an EMBL/GenBank/DDBJ whole genome shotgun (WGS) entry which is preliminary data.</text>
</comment>
<proteinExistence type="predicted"/>
<name>A0A1W9NXP9_UNCC3</name>
<protein>
    <submittedName>
        <fullName evidence="1">Uncharacterized protein</fullName>
    </submittedName>
</protein>
<gene>
    <name evidence="1" type="ORF">B5M47_02820</name>
</gene>
<dbReference type="AlphaFoldDB" id="A0A1W9NXP9"/>
<evidence type="ECO:0000313" key="2">
    <source>
        <dbReference type="Proteomes" id="UP000192520"/>
    </source>
</evidence>